<dbReference type="SMART" id="SM00220">
    <property type="entry name" value="S_TKc"/>
    <property type="match status" value="1"/>
</dbReference>
<evidence type="ECO:0000256" key="5">
    <source>
        <dbReference type="ARBA" id="ARBA00022527"/>
    </source>
</evidence>
<evidence type="ECO:0000256" key="8">
    <source>
        <dbReference type="ARBA" id="ARBA00022777"/>
    </source>
</evidence>
<dbReference type="InterPro" id="IPR000719">
    <property type="entry name" value="Prot_kinase_dom"/>
</dbReference>
<keyword evidence="16" id="KW-1185">Reference proteome</keyword>
<reference evidence="16" key="1">
    <citation type="submission" date="2024-04" db="EMBL/GenBank/DDBJ databases">
        <title>Salinicola lusitanus LLJ914,a marine bacterium isolated from the Okinawa Trough.</title>
        <authorList>
            <person name="Li J."/>
        </authorList>
    </citation>
    <scope>NUCLEOTIDE SEQUENCE [LARGE SCALE GENOMIC DNA]</scope>
</reference>
<gene>
    <name evidence="15" type="ORF">WMY93_029413</name>
</gene>
<evidence type="ECO:0000256" key="4">
    <source>
        <dbReference type="ARBA" id="ARBA00016885"/>
    </source>
</evidence>
<dbReference type="InterPro" id="IPR051138">
    <property type="entry name" value="PIM_Ser/Thr_kinase"/>
</dbReference>
<evidence type="ECO:0000256" key="7">
    <source>
        <dbReference type="ARBA" id="ARBA00022741"/>
    </source>
</evidence>
<dbReference type="GO" id="GO:0005524">
    <property type="term" value="F:ATP binding"/>
    <property type="evidence" value="ECO:0007669"/>
    <property type="project" value="UniProtKB-KW"/>
</dbReference>
<sequence length="354" mass="41032">MRYKTWPEYLPKKRRIHAWRSCPSFNRLDRNKNWTPKFLKTRSMRTLELETDSDPVPGPSGLSGSHHRVLSSDGRVLSGKRRQPEDCWDSEQPSPSKRSRCKSPVDVKSKVTKKTNFFATYRVIKLLWRGGFGTIVAGERISDNFPVAIKSIPKSMVFYTERMDRCATCPWRCTCSPGWGWSRLFRMRHHTLLLDWYDLGDEIVLVMERPDPCMDILDYATAHEDEPANIDEIKDIFRQLVDRAIAMEAKGVFHRDIKPENILLDNRYTPPRAKQVPYTAKPVTVWQLGLVLFAMLFNKRPLVNEQTIASKRAVPIPTAIPEDCRDLLKSCLQKNPNNRITLQAMKNHPWLNPS</sequence>
<organism evidence="15 16">
    <name type="scientific">Mugilogobius chulae</name>
    <name type="common">yellowstripe goby</name>
    <dbReference type="NCBI Taxonomy" id="88201"/>
    <lineage>
        <taxon>Eukaryota</taxon>
        <taxon>Metazoa</taxon>
        <taxon>Chordata</taxon>
        <taxon>Craniata</taxon>
        <taxon>Vertebrata</taxon>
        <taxon>Euteleostomi</taxon>
        <taxon>Actinopterygii</taxon>
        <taxon>Neopterygii</taxon>
        <taxon>Teleostei</taxon>
        <taxon>Neoteleostei</taxon>
        <taxon>Acanthomorphata</taxon>
        <taxon>Gobiaria</taxon>
        <taxon>Gobiiformes</taxon>
        <taxon>Gobioidei</taxon>
        <taxon>Gobiidae</taxon>
        <taxon>Gobionellinae</taxon>
        <taxon>Mugilogobius</taxon>
    </lineage>
</organism>
<dbReference type="PANTHER" id="PTHR22984">
    <property type="entry name" value="SERINE/THREONINE-PROTEIN KINASE PIM"/>
    <property type="match status" value="1"/>
</dbReference>
<dbReference type="PROSITE" id="PS50011">
    <property type="entry name" value="PROTEIN_KINASE_DOM"/>
    <property type="match status" value="1"/>
</dbReference>
<dbReference type="PANTHER" id="PTHR22984:SF25">
    <property type="entry name" value="PROTEIN KINASE DOMAIN-CONTAINING PROTEIN"/>
    <property type="match status" value="1"/>
</dbReference>
<dbReference type="GO" id="GO:0005737">
    <property type="term" value="C:cytoplasm"/>
    <property type="evidence" value="ECO:0007669"/>
    <property type="project" value="TreeGrafter"/>
</dbReference>
<protein>
    <recommendedName>
        <fullName evidence="4">Serine/threonine-protein kinase 1</fullName>
        <ecNumber evidence="3">2.7.11.1</ecNumber>
    </recommendedName>
</protein>
<evidence type="ECO:0000256" key="2">
    <source>
        <dbReference type="ARBA" id="ARBA00005505"/>
    </source>
</evidence>
<dbReference type="Pfam" id="PF00069">
    <property type="entry name" value="Pkinase"/>
    <property type="match status" value="2"/>
</dbReference>
<evidence type="ECO:0000256" key="1">
    <source>
        <dbReference type="ARBA" id="ARBA00004192"/>
    </source>
</evidence>
<keyword evidence="7" id="KW-0547">Nucleotide-binding</keyword>
<keyword evidence="5" id="KW-0723">Serine/threonine-protein kinase</keyword>
<feature type="domain" description="Protein kinase" evidence="14">
    <location>
        <begin position="121"/>
        <end position="351"/>
    </location>
</feature>
<keyword evidence="6" id="KW-0808">Transferase</keyword>
<keyword evidence="8" id="KW-0418">Kinase</keyword>
<comment type="similarity">
    <text evidence="2">Belongs to the protein kinase superfamily. CAMK Ser/Thr protein kinase family. PIM subfamily.</text>
</comment>
<comment type="catalytic activity">
    <reaction evidence="11">
        <text>L-threonyl-[protein] + ATP = O-phospho-L-threonyl-[protein] + ADP + H(+)</text>
        <dbReference type="Rhea" id="RHEA:46608"/>
        <dbReference type="Rhea" id="RHEA-COMP:11060"/>
        <dbReference type="Rhea" id="RHEA-COMP:11605"/>
        <dbReference type="ChEBI" id="CHEBI:15378"/>
        <dbReference type="ChEBI" id="CHEBI:30013"/>
        <dbReference type="ChEBI" id="CHEBI:30616"/>
        <dbReference type="ChEBI" id="CHEBI:61977"/>
        <dbReference type="ChEBI" id="CHEBI:456216"/>
        <dbReference type="EC" id="2.7.11.1"/>
    </reaction>
</comment>
<evidence type="ECO:0000313" key="16">
    <source>
        <dbReference type="Proteomes" id="UP001460270"/>
    </source>
</evidence>
<evidence type="ECO:0000256" key="10">
    <source>
        <dbReference type="ARBA" id="ARBA00023200"/>
    </source>
</evidence>
<evidence type="ECO:0000256" key="6">
    <source>
        <dbReference type="ARBA" id="ARBA00022679"/>
    </source>
</evidence>
<comment type="caution">
    <text evidence="15">The sequence shown here is derived from an EMBL/GenBank/DDBJ whole genome shotgun (WGS) entry which is preliminary data.</text>
</comment>
<dbReference type="Proteomes" id="UP001460270">
    <property type="component" value="Unassembled WGS sequence"/>
</dbReference>
<dbReference type="PROSITE" id="PS00108">
    <property type="entry name" value="PROTEIN_KINASE_ST"/>
    <property type="match status" value="1"/>
</dbReference>
<keyword evidence="9" id="KW-0067">ATP-binding</keyword>
<feature type="region of interest" description="Disordered" evidence="13">
    <location>
        <begin position="49"/>
        <end position="105"/>
    </location>
</feature>
<dbReference type="AlphaFoldDB" id="A0AAW0N233"/>
<evidence type="ECO:0000256" key="3">
    <source>
        <dbReference type="ARBA" id="ARBA00012513"/>
    </source>
</evidence>
<comment type="catalytic activity">
    <reaction evidence="12">
        <text>L-seryl-[protein] + ATP = O-phospho-L-seryl-[protein] + ADP + H(+)</text>
        <dbReference type="Rhea" id="RHEA:17989"/>
        <dbReference type="Rhea" id="RHEA-COMP:9863"/>
        <dbReference type="Rhea" id="RHEA-COMP:11604"/>
        <dbReference type="ChEBI" id="CHEBI:15378"/>
        <dbReference type="ChEBI" id="CHEBI:29999"/>
        <dbReference type="ChEBI" id="CHEBI:30616"/>
        <dbReference type="ChEBI" id="CHEBI:83421"/>
        <dbReference type="ChEBI" id="CHEBI:456216"/>
        <dbReference type="EC" id="2.7.11.1"/>
    </reaction>
</comment>
<accession>A0AAW0N233</accession>
<evidence type="ECO:0000259" key="14">
    <source>
        <dbReference type="PROSITE" id="PS50011"/>
    </source>
</evidence>
<evidence type="ECO:0000256" key="13">
    <source>
        <dbReference type="SAM" id="MobiDB-lite"/>
    </source>
</evidence>
<name>A0AAW0N233_9GOBI</name>
<dbReference type="InterPro" id="IPR011009">
    <property type="entry name" value="Kinase-like_dom_sf"/>
</dbReference>
<dbReference type="GO" id="GO:0004674">
    <property type="term" value="F:protein serine/threonine kinase activity"/>
    <property type="evidence" value="ECO:0007669"/>
    <property type="project" value="UniProtKB-KW"/>
</dbReference>
<evidence type="ECO:0000256" key="9">
    <source>
        <dbReference type="ARBA" id="ARBA00022840"/>
    </source>
</evidence>
<dbReference type="SUPFAM" id="SSF56112">
    <property type="entry name" value="Protein kinase-like (PK-like)"/>
    <property type="match status" value="1"/>
</dbReference>
<dbReference type="Gene3D" id="3.30.200.20">
    <property type="entry name" value="Phosphorylase Kinase, domain 1"/>
    <property type="match status" value="1"/>
</dbReference>
<keyword evidence="10" id="KW-1035">Host cytoplasm</keyword>
<dbReference type="Gene3D" id="1.10.510.10">
    <property type="entry name" value="Transferase(Phosphotransferase) domain 1"/>
    <property type="match status" value="2"/>
</dbReference>
<evidence type="ECO:0000256" key="11">
    <source>
        <dbReference type="ARBA" id="ARBA00047899"/>
    </source>
</evidence>
<dbReference type="EMBL" id="JBBPFD010000021">
    <property type="protein sequence ID" value="KAK7883239.1"/>
    <property type="molecule type" value="Genomic_DNA"/>
</dbReference>
<evidence type="ECO:0000313" key="15">
    <source>
        <dbReference type="EMBL" id="KAK7883239.1"/>
    </source>
</evidence>
<evidence type="ECO:0000256" key="12">
    <source>
        <dbReference type="ARBA" id="ARBA00048679"/>
    </source>
</evidence>
<comment type="subcellular location">
    <subcellularLocation>
        <location evidence="1">Host cytoplasm</location>
    </subcellularLocation>
</comment>
<proteinExistence type="inferred from homology"/>
<dbReference type="InterPro" id="IPR008271">
    <property type="entry name" value="Ser/Thr_kinase_AS"/>
</dbReference>
<dbReference type="EC" id="2.7.11.1" evidence="3"/>